<dbReference type="PANTHER" id="PTHR12767">
    <property type="entry name" value="BCL7 RELATED"/>
    <property type="match status" value="1"/>
</dbReference>
<dbReference type="InterPro" id="IPR006804">
    <property type="entry name" value="BCL7"/>
</dbReference>
<sequence>MFARALRAETRSRARDDTRRVHKSTEKVQKWEKKWVPVKDTSMLVFKWVPVADDENAQPKKSGFCRAQANVLTPTGGSIITMSSRPPELRTEPPTSNQTAKTSRLPSLDPSDETNSDTETKDVTSALPVDASVDLTPVTTIN</sequence>
<comment type="similarity">
    <text evidence="1">Belongs to the BCL7 family.</text>
</comment>
<proteinExistence type="inferred from homology"/>
<evidence type="ECO:0000313" key="3">
    <source>
        <dbReference type="WBParaSite" id="MCU_012281-RA"/>
    </source>
</evidence>
<dbReference type="PANTHER" id="PTHR12767:SF9">
    <property type="entry name" value="BCL7-LIKE"/>
    <property type="match status" value="1"/>
</dbReference>
<evidence type="ECO:0000256" key="2">
    <source>
        <dbReference type="SAM" id="MobiDB-lite"/>
    </source>
</evidence>
<evidence type="ECO:0000256" key="1">
    <source>
        <dbReference type="ARBA" id="ARBA00010326"/>
    </source>
</evidence>
<feature type="compositionally biased region" description="Polar residues" evidence="2">
    <location>
        <begin position="93"/>
        <end position="105"/>
    </location>
</feature>
<reference evidence="3" key="1">
    <citation type="submission" date="2019-11" db="UniProtKB">
        <authorList>
            <consortium name="WormBaseParasite"/>
        </authorList>
    </citation>
    <scope>IDENTIFICATION</scope>
</reference>
<organism evidence="3">
    <name type="scientific">Mesocestoides corti</name>
    <name type="common">Flatworm</name>
    <dbReference type="NCBI Taxonomy" id="53468"/>
    <lineage>
        <taxon>Eukaryota</taxon>
        <taxon>Metazoa</taxon>
        <taxon>Spiralia</taxon>
        <taxon>Lophotrochozoa</taxon>
        <taxon>Platyhelminthes</taxon>
        <taxon>Cestoda</taxon>
        <taxon>Eucestoda</taxon>
        <taxon>Cyclophyllidea</taxon>
        <taxon>Mesocestoididae</taxon>
        <taxon>Mesocestoides</taxon>
    </lineage>
</organism>
<feature type="region of interest" description="Disordered" evidence="2">
    <location>
        <begin position="76"/>
        <end position="142"/>
    </location>
</feature>
<protein>
    <submittedName>
        <fullName evidence="3">B-cell CLL/lymphoma 7 protein family member A</fullName>
    </submittedName>
</protein>
<name>A0A5K3FX47_MESCO</name>
<feature type="region of interest" description="Disordered" evidence="2">
    <location>
        <begin position="1"/>
        <end position="25"/>
    </location>
</feature>
<dbReference type="Pfam" id="PF04714">
    <property type="entry name" value="BCL_N"/>
    <property type="match status" value="1"/>
</dbReference>
<dbReference type="WBParaSite" id="MCU_012281-RA">
    <property type="protein sequence ID" value="MCU_012281-RA"/>
    <property type="gene ID" value="MCU_012281"/>
</dbReference>
<dbReference type="AlphaFoldDB" id="A0A5K3FX47"/>
<accession>A0A5K3FX47</accession>